<dbReference type="GO" id="GO:0004523">
    <property type="term" value="F:RNA-DNA hybrid ribonuclease activity"/>
    <property type="evidence" value="ECO:0007669"/>
    <property type="project" value="UniProtKB-EC"/>
</dbReference>
<protein>
    <recommendedName>
        <fullName evidence="5">Ribonuclease H</fullName>
        <ecNumber evidence="4">3.1.26.4</ecNumber>
    </recommendedName>
</protein>
<evidence type="ECO:0000259" key="12">
    <source>
        <dbReference type="Pfam" id="PF01693"/>
    </source>
</evidence>
<keyword evidence="6" id="KW-0540">Nuclease</keyword>
<feature type="domain" description="Ribonuclease H1 N-terminal" evidence="12">
    <location>
        <begin position="8"/>
        <end position="50"/>
    </location>
</feature>
<organism evidence="13">
    <name type="scientific">Ditylum brightwellii</name>
    <dbReference type="NCBI Taxonomy" id="49249"/>
    <lineage>
        <taxon>Eukaryota</taxon>
        <taxon>Sar</taxon>
        <taxon>Stramenopiles</taxon>
        <taxon>Ochrophyta</taxon>
        <taxon>Bacillariophyta</taxon>
        <taxon>Mediophyceae</taxon>
        <taxon>Lithodesmiophycidae</taxon>
        <taxon>Lithodesmiales</taxon>
        <taxon>Lithodesmiaceae</taxon>
        <taxon>Ditylum</taxon>
    </lineage>
</organism>
<reference evidence="13" key="1">
    <citation type="submission" date="2021-01" db="EMBL/GenBank/DDBJ databases">
        <authorList>
            <person name="Corre E."/>
            <person name="Pelletier E."/>
            <person name="Niang G."/>
            <person name="Scheremetjew M."/>
            <person name="Finn R."/>
            <person name="Kale V."/>
            <person name="Holt S."/>
            <person name="Cochrane G."/>
            <person name="Meng A."/>
            <person name="Brown T."/>
            <person name="Cohen L."/>
        </authorList>
    </citation>
    <scope>NUCLEOTIDE SEQUENCE</scope>
    <source>
        <strain evidence="13">GSO104</strain>
    </source>
</reference>
<evidence type="ECO:0000256" key="5">
    <source>
        <dbReference type="ARBA" id="ARBA00017721"/>
    </source>
</evidence>
<evidence type="ECO:0000256" key="7">
    <source>
        <dbReference type="ARBA" id="ARBA00022723"/>
    </source>
</evidence>
<dbReference type="EMBL" id="HBNS01041652">
    <property type="protein sequence ID" value="CAE4640388.1"/>
    <property type="molecule type" value="Transcribed_RNA"/>
</dbReference>
<dbReference type="FunFam" id="3.40.970.10:FF:000002">
    <property type="entry name" value="Ribonuclease H"/>
    <property type="match status" value="1"/>
</dbReference>
<dbReference type="Gene3D" id="3.40.970.10">
    <property type="entry name" value="Ribonuclease H1, N-terminal domain"/>
    <property type="match status" value="1"/>
</dbReference>
<dbReference type="InterPro" id="IPR037056">
    <property type="entry name" value="RNase_H1_N_sf"/>
</dbReference>
<evidence type="ECO:0000256" key="10">
    <source>
        <dbReference type="ARBA" id="ARBA00022842"/>
    </source>
</evidence>
<evidence type="ECO:0000256" key="1">
    <source>
        <dbReference type="ARBA" id="ARBA00001946"/>
    </source>
</evidence>
<dbReference type="InterPro" id="IPR009027">
    <property type="entry name" value="Ribosomal_bL9/RNase_H1_N"/>
</dbReference>
<comment type="function">
    <text evidence="2">Endonuclease that specifically degrades the RNA of RNA-DNA hybrids.</text>
</comment>
<evidence type="ECO:0000256" key="2">
    <source>
        <dbReference type="ARBA" id="ARBA00004065"/>
    </source>
</evidence>
<evidence type="ECO:0000256" key="11">
    <source>
        <dbReference type="PROSITE-ProRule" id="PRU00023"/>
    </source>
</evidence>
<evidence type="ECO:0000256" key="3">
    <source>
        <dbReference type="ARBA" id="ARBA00005300"/>
    </source>
</evidence>
<keyword evidence="10" id="KW-0460">Magnesium</keyword>
<evidence type="ECO:0000256" key="6">
    <source>
        <dbReference type="ARBA" id="ARBA00022722"/>
    </source>
</evidence>
<dbReference type="InterPro" id="IPR036770">
    <property type="entry name" value="Ankyrin_rpt-contain_sf"/>
</dbReference>
<dbReference type="InterPro" id="IPR002110">
    <property type="entry name" value="Ankyrin_rpt"/>
</dbReference>
<comment type="similarity">
    <text evidence="3">Belongs to the RNase H family.</text>
</comment>
<dbReference type="SUPFAM" id="SSF48403">
    <property type="entry name" value="Ankyrin repeat"/>
    <property type="match status" value="1"/>
</dbReference>
<name>A0A7S4W4H6_9STRA</name>
<keyword evidence="8" id="KW-0255">Endonuclease</keyword>
<proteinExistence type="inferred from homology"/>
<evidence type="ECO:0000256" key="9">
    <source>
        <dbReference type="ARBA" id="ARBA00022801"/>
    </source>
</evidence>
<dbReference type="Gene3D" id="1.25.40.20">
    <property type="entry name" value="Ankyrin repeat-containing domain"/>
    <property type="match status" value="1"/>
</dbReference>
<feature type="repeat" description="ANK" evidence="11">
    <location>
        <begin position="424"/>
        <end position="456"/>
    </location>
</feature>
<dbReference type="InterPro" id="IPR011320">
    <property type="entry name" value="RNase_H1_N"/>
</dbReference>
<accession>A0A7S4W4H6</accession>
<dbReference type="PROSITE" id="PS50297">
    <property type="entry name" value="ANK_REP_REGION"/>
    <property type="match status" value="1"/>
</dbReference>
<dbReference type="Pfam" id="PF01693">
    <property type="entry name" value="Cauli_VI"/>
    <property type="match status" value="1"/>
</dbReference>
<dbReference type="GO" id="GO:0046872">
    <property type="term" value="F:metal ion binding"/>
    <property type="evidence" value="ECO:0007669"/>
    <property type="project" value="UniProtKB-KW"/>
</dbReference>
<evidence type="ECO:0000313" key="13">
    <source>
        <dbReference type="EMBL" id="CAE4640388.1"/>
    </source>
</evidence>
<sequence>MPKRTKYYYAVKKGRIPGIYKTWDESKEQTNAFSGAVFKGFASRSEAERFMGSSAGRGTSPYVITKYKKKRVQTKVLIHQNFGGATTYTEGSISTPLAENDPTSFGSASDFFIDLFHDAVHSRHSVLSNRALLELILEFEGSLAFYHRHYDWIMGYKRSRPYPPSGRVPGSFLSVDTELRTTPGTATNMFVSKSWMSMVAGKDGWDYLKSRSKEQEDSTRRIALEAKSDLSLSWTARLCAMAIADDADALKEAFKNEKDKSCGIGAAVKEQWYRVVEESEWPDSEKESYEEYNYCFEPVPGKHPFSPYCVTNCFEDMVMDEWIDVRAEAFATSIAYAAALTGSTKALAYLDSYVRQEKDFCEELWKTKFSPEGDDSFIMSLVEYACENPWLDAPIASIRTILPGRNNFKDHGDECDLHAIHYGGNGNNLHLAAARGHKSLVEALLEGGMNPSRKCTDLCNSTEYRLEELRMSLLREHARIKGSSDPIADERIDDAGDKGVQELELYLPDDWARVRGHNDVAELLCSARTKWQSDLRGGGAV</sequence>
<keyword evidence="11" id="KW-0040">ANK repeat</keyword>
<keyword evidence="9" id="KW-0378">Hydrolase</keyword>
<keyword evidence="7" id="KW-0479">Metal-binding</keyword>
<gene>
    <name evidence="13" type="ORF">DBRI00130_LOCUS32415</name>
</gene>
<dbReference type="PROSITE" id="PS50088">
    <property type="entry name" value="ANK_REPEAT"/>
    <property type="match status" value="1"/>
</dbReference>
<dbReference type="EC" id="3.1.26.4" evidence="4"/>
<dbReference type="SUPFAM" id="SSF55658">
    <property type="entry name" value="L9 N-domain-like"/>
    <property type="match status" value="1"/>
</dbReference>
<evidence type="ECO:0000256" key="4">
    <source>
        <dbReference type="ARBA" id="ARBA00012180"/>
    </source>
</evidence>
<evidence type="ECO:0000256" key="8">
    <source>
        <dbReference type="ARBA" id="ARBA00022759"/>
    </source>
</evidence>
<dbReference type="AlphaFoldDB" id="A0A7S4W4H6"/>
<comment type="cofactor">
    <cofactor evidence="1">
        <name>Mg(2+)</name>
        <dbReference type="ChEBI" id="CHEBI:18420"/>
    </cofactor>
</comment>